<sequence length="159" mass="17639">MANRIWGRGSQVVYGELHPRLQRVVTRIRDEVADITLLEGYRNQERQDALFQSGESQVVFPNGKHNRSPSWAVDLQPSPRPLEDNKLWGALGYVAGAAILIAKEEGVILRWGGDWNCNGDTTDQKFYDLFHLEIVEILDNETGTPACLPCGGCACVGPC</sequence>
<organism evidence="1">
    <name type="scientific">marine sediment metagenome</name>
    <dbReference type="NCBI Taxonomy" id="412755"/>
    <lineage>
        <taxon>unclassified sequences</taxon>
        <taxon>metagenomes</taxon>
        <taxon>ecological metagenomes</taxon>
    </lineage>
</organism>
<evidence type="ECO:0000313" key="1">
    <source>
        <dbReference type="EMBL" id="KKK88027.1"/>
    </source>
</evidence>
<dbReference type="EMBL" id="LAZR01050140">
    <property type="protein sequence ID" value="KKK88027.1"/>
    <property type="molecule type" value="Genomic_DNA"/>
</dbReference>
<accession>A0A0F8Z2P5</accession>
<name>A0A0F8Z2P5_9ZZZZ</name>
<protein>
    <recommendedName>
        <fullName evidence="2">Peptidase M15C domain-containing protein</fullName>
    </recommendedName>
</protein>
<dbReference type="SUPFAM" id="SSF55166">
    <property type="entry name" value="Hedgehog/DD-peptidase"/>
    <property type="match status" value="1"/>
</dbReference>
<evidence type="ECO:0008006" key="2">
    <source>
        <dbReference type="Google" id="ProtNLM"/>
    </source>
</evidence>
<proteinExistence type="predicted"/>
<dbReference type="InterPro" id="IPR009045">
    <property type="entry name" value="Zn_M74/Hedgehog-like"/>
</dbReference>
<comment type="caution">
    <text evidence="1">The sequence shown here is derived from an EMBL/GenBank/DDBJ whole genome shotgun (WGS) entry which is preliminary data.</text>
</comment>
<reference evidence="1" key="1">
    <citation type="journal article" date="2015" name="Nature">
        <title>Complex archaea that bridge the gap between prokaryotes and eukaryotes.</title>
        <authorList>
            <person name="Spang A."/>
            <person name="Saw J.H."/>
            <person name="Jorgensen S.L."/>
            <person name="Zaremba-Niedzwiedzka K."/>
            <person name="Martijn J."/>
            <person name="Lind A.E."/>
            <person name="van Eijk R."/>
            <person name="Schleper C."/>
            <person name="Guy L."/>
            <person name="Ettema T.J."/>
        </authorList>
    </citation>
    <scope>NUCLEOTIDE SEQUENCE</scope>
</reference>
<dbReference type="Gene3D" id="3.30.1380.10">
    <property type="match status" value="1"/>
</dbReference>
<dbReference type="AlphaFoldDB" id="A0A0F8Z2P5"/>
<gene>
    <name evidence="1" type="ORF">LCGC14_2747330</name>
</gene>